<dbReference type="GO" id="GO:0030507">
    <property type="term" value="F:spectrin binding"/>
    <property type="evidence" value="ECO:0007669"/>
    <property type="project" value="Ensembl"/>
</dbReference>
<dbReference type="GO" id="GO:0045202">
    <property type="term" value="C:synapse"/>
    <property type="evidence" value="ECO:0007669"/>
    <property type="project" value="TreeGrafter"/>
</dbReference>
<feature type="region of interest" description="Disordered" evidence="11">
    <location>
        <begin position="697"/>
        <end position="720"/>
    </location>
</feature>
<keyword evidence="10" id="KW-0968">Cytoplasmic vesicle</keyword>
<keyword evidence="5" id="KW-0732">Signal</keyword>
<dbReference type="Gene3D" id="3.30.70.2470">
    <property type="entry name" value="Protein-tyrosine phosphatase receptor IA-2 ectodomain"/>
    <property type="match status" value="1"/>
</dbReference>
<dbReference type="PANTHER" id="PTHR46106:SF1">
    <property type="entry name" value="RECEPTOR-TYPE TYROSINE-PROTEIN PHOSPHATASE-LIKE N"/>
    <property type="match status" value="1"/>
</dbReference>
<dbReference type="InterPro" id="IPR033522">
    <property type="entry name" value="IA-2/IA-2_beta"/>
</dbReference>
<dbReference type="SMART" id="SM01305">
    <property type="entry name" value="RESP18"/>
    <property type="match status" value="1"/>
</dbReference>
<feature type="compositionally biased region" description="Low complexity" evidence="11">
    <location>
        <begin position="324"/>
        <end position="333"/>
    </location>
</feature>
<evidence type="ECO:0000256" key="3">
    <source>
        <dbReference type="ARBA" id="ARBA00004479"/>
    </source>
</evidence>
<dbReference type="GO" id="GO:1990502">
    <property type="term" value="P:dense core granule maturation"/>
    <property type="evidence" value="ECO:0007669"/>
    <property type="project" value="Ensembl"/>
</dbReference>
<dbReference type="InterPro" id="IPR000242">
    <property type="entry name" value="PTP_cat"/>
</dbReference>
<dbReference type="PRINTS" id="PR00700">
    <property type="entry name" value="PRTYPHPHTASE"/>
</dbReference>
<dbReference type="InterPro" id="IPR029021">
    <property type="entry name" value="Prot-tyrosine_phosphatase-like"/>
</dbReference>
<evidence type="ECO:0000256" key="6">
    <source>
        <dbReference type="ARBA" id="ARBA00022989"/>
    </source>
</evidence>
<dbReference type="GO" id="GO:0004725">
    <property type="term" value="F:protein tyrosine phosphatase activity"/>
    <property type="evidence" value="ECO:0007669"/>
    <property type="project" value="InterPro"/>
</dbReference>
<dbReference type="GO" id="GO:0030133">
    <property type="term" value="C:transport vesicle"/>
    <property type="evidence" value="ECO:0007669"/>
    <property type="project" value="UniProtKB-SubCell"/>
</dbReference>
<comment type="subcellular location">
    <subcellularLocation>
        <location evidence="2">Cytoplasmic vesicle</location>
        <location evidence="2">Secretory vesicle</location>
    </subcellularLocation>
    <subcellularLocation>
        <location evidence="1">Endomembrane system</location>
    </subcellularLocation>
    <subcellularLocation>
        <location evidence="3">Membrane</location>
        <topology evidence="3">Single-pass type I membrane protein</topology>
    </subcellularLocation>
</comment>
<keyword evidence="14" id="KW-1185">Reference proteome</keyword>
<dbReference type="GO" id="GO:0005634">
    <property type="term" value="C:nucleus"/>
    <property type="evidence" value="ECO:0007669"/>
    <property type="project" value="Ensembl"/>
</dbReference>
<proteinExistence type="predicted"/>
<evidence type="ECO:0000256" key="11">
    <source>
        <dbReference type="SAM" id="MobiDB-lite"/>
    </source>
</evidence>
<feature type="compositionally biased region" description="Basic and acidic residues" evidence="11">
    <location>
        <begin position="211"/>
        <end position="225"/>
    </location>
</feature>
<dbReference type="Pfam" id="PF00102">
    <property type="entry name" value="Y_phosphatase"/>
    <property type="match status" value="2"/>
</dbReference>
<evidence type="ECO:0000256" key="9">
    <source>
        <dbReference type="ARBA" id="ARBA00023180"/>
    </source>
</evidence>
<evidence type="ECO:0000313" key="14">
    <source>
        <dbReference type="Proteomes" id="UP000694392"/>
    </source>
</evidence>
<dbReference type="GO" id="GO:1904692">
    <property type="term" value="P:positive regulation of type B pancreatic cell proliferation"/>
    <property type="evidence" value="ECO:0007669"/>
    <property type="project" value="Ensembl"/>
</dbReference>
<protein>
    <submittedName>
        <fullName evidence="13">Protein tyrosine phosphatase receptor type N</fullName>
    </submittedName>
</protein>
<evidence type="ECO:0000313" key="13">
    <source>
        <dbReference type="Ensembl" id="ENSSPUP00000025206.1"/>
    </source>
</evidence>
<evidence type="ECO:0000256" key="8">
    <source>
        <dbReference type="ARBA" id="ARBA00023170"/>
    </source>
</evidence>
<evidence type="ECO:0000256" key="5">
    <source>
        <dbReference type="ARBA" id="ARBA00022729"/>
    </source>
</evidence>
<dbReference type="PANTHER" id="PTHR46106">
    <property type="entry name" value="IA-2 PROTEIN TYROSINE PHOSPHATASE, ISOFORM C"/>
    <property type="match status" value="1"/>
</dbReference>
<dbReference type="Pfam" id="PF14948">
    <property type="entry name" value="RESP18"/>
    <property type="match status" value="1"/>
</dbReference>
<dbReference type="Proteomes" id="UP000694392">
    <property type="component" value="Unplaced"/>
</dbReference>
<accession>A0A8D0HWY6</accession>
<feature type="region of interest" description="Disordered" evidence="11">
    <location>
        <begin position="66"/>
        <end position="109"/>
    </location>
</feature>
<reference evidence="13" key="1">
    <citation type="submission" date="2025-08" db="UniProtKB">
        <authorList>
            <consortium name="Ensembl"/>
        </authorList>
    </citation>
    <scope>IDENTIFICATION</scope>
</reference>
<dbReference type="InterPro" id="IPR021613">
    <property type="entry name" value="Receptor_IA-2_dom"/>
</dbReference>
<evidence type="ECO:0000259" key="12">
    <source>
        <dbReference type="PROSITE" id="PS50055"/>
    </source>
</evidence>
<dbReference type="GO" id="GO:0045944">
    <property type="term" value="P:positive regulation of transcription by RNA polymerase II"/>
    <property type="evidence" value="ECO:0007669"/>
    <property type="project" value="Ensembl"/>
</dbReference>
<dbReference type="GO" id="GO:0044389">
    <property type="term" value="F:ubiquitin-like protein ligase binding"/>
    <property type="evidence" value="ECO:0007669"/>
    <property type="project" value="Ensembl"/>
</dbReference>
<dbReference type="GeneTree" id="ENSGT00940000154095"/>
<dbReference type="GO" id="GO:0035773">
    <property type="term" value="P:insulin secretion involved in cellular response to glucose stimulus"/>
    <property type="evidence" value="ECO:0007669"/>
    <property type="project" value="TreeGrafter"/>
</dbReference>
<keyword evidence="4" id="KW-0812">Transmembrane</keyword>
<dbReference type="InterPro" id="IPR038112">
    <property type="entry name" value="Receptor_IA-2_ectodomain_sf"/>
</dbReference>
<dbReference type="Gene3D" id="3.90.190.10">
    <property type="entry name" value="Protein tyrosine phosphatase superfamily"/>
    <property type="match status" value="2"/>
</dbReference>
<dbReference type="SUPFAM" id="SSF52799">
    <property type="entry name" value="(Phosphotyrosine protein) phosphatases II"/>
    <property type="match status" value="1"/>
</dbReference>
<keyword evidence="9" id="KW-0325">Glycoprotein</keyword>
<dbReference type="InterPro" id="IPR029403">
    <property type="entry name" value="RESP18_dom"/>
</dbReference>
<dbReference type="Pfam" id="PF11548">
    <property type="entry name" value="Receptor_IA-2"/>
    <property type="match status" value="1"/>
</dbReference>
<dbReference type="GO" id="GO:0030141">
    <property type="term" value="C:secretory granule"/>
    <property type="evidence" value="ECO:0007669"/>
    <property type="project" value="InterPro"/>
</dbReference>
<feature type="domain" description="Tyrosine-protein phosphatase" evidence="12">
    <location>
        <begin position="546"/>
        <end position="651"/>
    </location>
</feature>
<evidence type="ECO:0000256" key="2">
    <source>
        <dbReference type="ARBA" id="ARBA00004398"/>
    </source>
</evidence>
<feature type="compositionally biased region" description="Basic and acidic residues" evidence="11">
    <location>
        <begin position="66"/>
        <end position="83"/>
    </location>
</feature>
<evidence type="ECO:0000256" key="4">
    <source>
        <dbReference type="ARBA" id="ARBA00022692"/>
    </source>
</evidence>
<feature type="region of interest" description="Disordered" evidence="11">
    <location>
        <begin position="264"/>
        <end position="340"/>
    </location>
</feature>
<evidence type="ECO:0000256" key="1">
    <source>
        <dbReference type="ARBA" id="ARBA00004308"/>
    </source>
</evidence>
<feature type="region of interest" description="Disordered" evidence="11">
    <location>
        <begin position="201"/>
        <end position="240"/>
    </location>
</feature>
<dbReference type="Ensembl" id="ENSSPUT00000026902.1">
    <property type="protein sequence ID" value="ENSSPUP00000025206.1"/>
    <property type="gene ID" value="ENSSPUG00000019304.1"/>
</dbReference>
<organism evidence="13 14">
    <name type="scientific">Sphenodon punctatus</name>
    <name type="common">Tuatara</name>
    <name type="synonym">Hatteria punctata</name>
    <dbReference type="NCBI Taxonomy" id="8508"/>
    <lineage>
        <taxon>Eukaryota</taxon>
        <taxon>Metazoa</taxon>
        <taxon>Chordata</taxon>
        <taxon>Craniata</taxon>
        <taxon>Vertebrata</taxon>
        <taxon>Euteleostomi</taxon>
        <taxon>Lepidosauria</taxon>
        <taxon>Sphenodontia</taxon>
        <taxon>Sphenodontidae</taxon>
        <taxon>Sphenodon</taxon>
    </lineage>
</organism>
<reference evidence="13" key="2">
    <citation type="submission" date="2025-09" db="UniProtKB">
        <authorList>
            <consortium name="Ensembl"/>
        </authorList>
    </citation>
    <scope>IDENTIFICATION</scope>
</reference>
<evidence type="ECO:0000256" key="10">
    <source>
        <dbReference type="ARBA" id="ARBA00023329"/>
    </source>
</evidence>
<dbReference type="GO" id="GO:0051046">
    <property type="term" value="P:regulation of secretion"/>
    <property type="evidence" value="ECO:0007669"/>
    <property type="project" value="TreeGrafter"/>
</dbReference>
<keyword evidence="8" id="KW-0675">Receptor</keyword>
<keyword evidence="6" id="KW-1133">Transmembrane helix</keyword>
<evidence type="ECO:0000256" key="7">
    <source>
        <dbReference type="ARBA" id="ARBA00023136"/>
    </source>
</evidence>
<sequence length="720" mass="76775">CSQQEVCIQDGLFGQCQESAGRDGPYFQVTALVLQRLQDVLRRLMAQGLSWQDDLTQYVISQEMERIPRLRPQDPGGAKDRFSQVRPAPRRPPFSVPEPALGQHPAPDRAQLPPALLQQYLELLLPSKPELGYEAALLPSYPYYKVSPPSRSPQSPALLGRASASRALFRASPLPSYRGQLGLDGGQLFQDLGALYLAQGKPGRTGTRAQQDQDFRATKPPRDYGDGYQEAKPVSSPPADPALQRLAAVLASYGLGPQDLSRQQLSEPKGWAGWAGGGGWVTEGEMQHGDEPEPPPSSTPTAGPKQGEVTSPAGGQAGGTADSPVPAAAQDPAGPGGVLRPEGQQVLVKKNPQVAAAAAAARGGDGEQPEAMRVAEEYGYILTDQKPPLALGAPLSLRHGSNLIGGEGGCQGSAPSIPFGGSVVGPALTFRIRQNHQNLSLADVANRAALVKPQLEAELGVKIVQTGVGQVSPPREPLQWHRGLRGWQGGSLSSRPECPPTPHAGAALAPGACWELRARPSPLGKGLPGVQPLLPLQIDHDPRMPAYIATQGPLSHTIADFWQVRRCRVPGGRSLRPLLEGLCVCERESAAPCCRECVNLVSEHIWCEDFLVRSFYLKNVQSQETRTLTQFHFLSWPAEGIPATTRPLLDFRSSPCREGQSKGQPWGWGGRGRQGLGQILVTLVLWPSQGLGDGIGGGGGSKAWQWGDPEAAPPGEKTLG</sequence>
<name>A0A8D0HWY6_SPHPU</name>
<dbReference type="GO" id="GO:0016020">
    <property type="term" value="C:membrane"/>
    <property type="evidence" value="ECO:0007669"/>
    <property type="project" value="UniProtKB-SubCell"/>
</dbReference>
<dbReference type="PROSITE" id="PS50055">
    <property type="entry name" value="TYR_PHOSPHATASE_PTP"/>
    <property type="match status" value="1"/>
</dbReference>
<keyword evidence="7" id="KW-0472">Membrane</keyword>
<dbReference type="AlphaFoldDB" id="A0A8D0HWY6"/>
<gene>
    <name evidence="13" type="primary">PTPRN</name>
</gene>
<dbReference type="GO" id="GO:0000302">
    <property type="term" value="P:response to reactive oxygen species"/>
    <property type="evidence" value="ECO:0007669"/>
    <property type="project" value="Ensembl"/>
</dbReference>